<feature type="region of interest" description="Disordered" evidence="1">
    <location>
        <begin position="1"/>
        <end position="107"/>
    </location>
</feature>
<dbReference type="STRING" id="1561998.A0A1I7TLZ2"/>
<reference evidence="3" key="1">
    <citation type="submission" date="2016-11" db="UniProtKB">
        <authorList>
            <consortium name="WormBaseParasite"/>
        </authorList>
    </citation>
    <scope>IDENTIFICATION</scope>
</reference>
<dbReference type="eggNOG" id="ENOG502S2RM">
    <property type="taxonomic scope" value="Eukaryota"/>
</dbReference>
<dbReference type="AlphaFoldDB" id="A0A1I7TLZ2"/>
<feature type="compositionally biased region" description="Acidic residues" evidence="1">
    <location>
        <begin position="63"/>
        <end position="75"/>
    </location>
</feature>
<organism evidence="2 3">
    <name type="scientific">Caenorhabditis tropicalis</name>
    <dbReference type="NCBI Taxonomy" id="1561998"/>
    <lineage>
        <taxon>Eukaryota</taxon>
        <taxon>Metazoa</taxon>
        <taxon>Ecdysozoa</taxon>
        <taxon>Nematoda</taxon>
        <taxon>Chromadorea</taxon>
        <taxon>Rhabditida</taxon>
        <taxon>Rhabditina</taxon>
        <taxon>Rhabditomorpha</taxon>
        <taxon>Rhabditoidea</taxon>
        <taxon>Rhabditidae</taxon>
        <taxon>Peloderinae</taxon>
        <taxon>Caenorhabditis</taxon>
    </lineage>
</organism>
<evidence type="ECO:0000313" key="3">
    <source>
        <dbReference type="WBParaSite" id="Csp11.Scaffold628.g7233.t1"/>
    </source>
</evidence>
<feature type="compositionally biased region" description="Basic residues" evidence="1">
    <location>
        <begin position="47"/>
        <end position="59"/>
    </location>
</feature>
<dbReference type="Proteomes" id="UP000095282">
    <property type="component" value="Unplaced"/>
</dbReference>
<keyword evidence="2" id="KW-1185">Reference proteome</keyword>
<sequence>MQKCKYRKSCYEAAGITDKEEEKEKGEDMKTPHIQEKLKPVESSTDRHHHSKHGKKKHQEQKDSDEDNDSDEEEQEKPKKNKEEKKEEAKVHEQSDKETLEQGGKEISLSVAEKSWCKYRKSCYSSVEPKAAKQDHSGSMARRAGSGQKCHIYYLSCREAMGLSPKEKAPMGPNGKRLCRKVKKDN</sequence>
<accession>A0A1I7TLZ2</accession>
<feature type="compositionally biased region" description="Basic residues" evidence="1">
    <location>
        <begin position="177"/>
        <end position="186"/>
    </location>
</feature>
<proteinExistence type="predicted"/>
<feature type="compositionally biased region" description="Basic and acidic residues" evidence="1">
    <location>
        <begin position="76"/>
        <end position="104"/>
    </location>
</feature>
<evidence type="ECO:0000313" key="2">
    <source>
        <dbReference type="Proteomes" id="UP000095282"/>
    </source>
</evidence>
<evidence type="ECO:0000256" key="1">
    <source>
        <dbReference type="SAM" id="MobiDB-lite"/>
    </source>
</evidence>
<feature type="compositionally biased region" description="Basic and acidic residues" evidence="1">
    <location>
        <begin position="17"/>
        <end position="46"/>
    </location>
</feature>
<feature type="region of interest" description="Disordered" evidence="1">
    <location>
        <begin position="164"/>
        <end position="186"/>
    </location>
</feature>
<name>A0A1I7TLZ2_9PELO</name>
<feature type="region of interest" description="Disordered" evidence="1">
    <location>
        <begin position="127"/>
        <end position="146"/>
    </location>
</feature>
<dbReference type="WBParaSite" id="Csp11.Scaffold628.g7233.t1">
    <property type="protein sequence ID" value="Csp11.Scaffold628.g7233.t1"/>
    <property type="gene ID" value="Csp11.Scaffold628.g7233"/>
</dbReference>
<protein>
    <submittedName>
        <fullName evidence="3">Protein PXR1-like</fullName>
    </submittedName>
</protein>